<comment type="caution">
    <text evidence="1">The sequence shown here is derived from an EMBL/GenBank/DDBJ whole genome shotgun (WGS) entry which is preliminary data.</text>
</comment>
<organism evidence="1 2">
    <name type="scientific">Magnetospirillum fulvum MGU-K5</name>
    <dbReference type="NCBI Taxonomy" id="1316936"/>
    <lineage>
        <taxon>Bacteria</taxon>
        <taxon>Pseudomonadati</taxon>
        <taxon>Pseudomonadota</taxon>
        <taxon>Alphaproteobacteria</taxon>
        <taxon>Rhodospirillales</taxon>
        <taxon>Rhodospirillaceae</taxon>
        <taxon>Magnetospirillum</taxon>
    </lineage>
</organism>
<gene>
    <name evidence="1" type="ORF">K678_00205</name>
</gene>
<dbReference type="SUPFAM" id="SSF52540">
    <property type="entry name" value="P-loop containing nucleoside triphosphate hydrolases"/>
    <property type="match status" value="1"/>
</dbReference>
<reference evidence="1 2" key="1">
    <citation type="submission" date="2013-04" db="EMBL/GenBank/DDBJ databases">
        <authorList>
            <person name="Kuznetsov B."/>
            <person name="Ivanovsky R."/>
        </authorList>
    </citation>
    <scope>NUCLEOTIDE SEQUENCE [LARGE SCALE GENOMIC DNA]</scope>
    <source>
        <strain evidence="1 2">MGU-K5</strain>
    </source>
</reference>
<dbReference type="InterPro" id="IPR016181">
    <property type="entry name" value="Acyl_CoA_acyltransferase"/>
</dbReference>
<dbReference type="OrthoDB" id="9800698at2"/>
<dbReference type="SUPFAM" id="SSF55729">
    <property type="entry name" value="Acyl-CoA N-acyltransferases (Nat)"/>
    <property type="match status" value="1"/>
</dbReference>
<dbReference type="RefSeq" id="WP_021130432.1">
    <property type="nucleotide sequence ID" value="NZ_AQPH01000001.1"/>
</dbReference>
<dbReference type="InterPro" id="IPR027417">
    <property type="entry name" value="P-loop_NTPase"/>
</dbReference>
<sequence length="339" mass="37914">MTAPFVVFGLPRSRTKWLSVFLSYGPWVCCHDSLLGLSNIEGLVKLLAAPNTGLSETAMAFAAPVIRKLFPEVRFVVVRRDLEDVRTSMEAVGLHYPDGLLEQMAVHLDAVSALPGTLTVSFEDLRDEDACRSVFEHCLGLPWDRGWWETLADQNIQIDMPARIAACEVALPRVNTFAADIAAMMSPVTIQEEDWFAFAPDGLPLIWEHYREVGSYEHEVFDPNIPLIEVMAQTGLLQIVTARAGGKLVGYLVFTLSPSLKSRTEMQAAQIPFYVKPAWRGWTGLALHRESIRLLKEKGVKRLSLRSGVRGAGDRQDVLFRRLGAEPDGHMWNLWIGEE</sequence>
<dbReference type="AlphaFoldDB" id="S9TMI5"/>
<evidence type="ECO:0000313" key="1">
    <source>
        <dbReference type="EMBL" id="EPY03486.1"/>
    </source>
</evidence>
<dbReference type="eggNOG" id="ENOG5030IKB">
    <property type="taxonomic scope" value="Bacteria"/>
</dbReference>
<dbReference type="Gene3D" id="3.40.630.30">
    <property type="match status" value="1"/>
</dbReference>
<evidence type="ECO:0000313" key="2">
    <source>
        <dbReference type="Proteomes" id="UP000015350"/>
    </source>
</evidence>
<accession>S9TMI5</accession>
<dbReference type="Proteomes" id="UP000015350">
    <property type="component" value="Unassembled WGS sequence"/>
</dbReference>
<dbReference type="Gene3D" id="3.40.50.300">
    <property type="entry name" value="P-loop containing nucleotide triphosphate hydrolases"/>
    <property type="match status" value="1"/>
</dbReference>
<dbReference type="STRING" id="1316936.K678_00205"/>
<name>S9TMI5_MAGFU</name>
<protein>
    <submittedName>
        <fullName evidence="1">Uncharacterized protein</fullName>
    </submittedName>
</protein>
<proteinExistence type="predicted"/>
<dbReference type="EMBL" id="AQPH01000001">
    <property type="protein sequence ID" value="EPY03486.1"/>
    <property type="molecule type" value="Genomic_DNA"/>
</dbReference>